<protein>
    <recommendedName>
        <fullName evidence="4">Cytochrome C Planctomycete-type domain-containing protein</fullName>
    </recommendedName>
</protein>
<feature type="compositionally biased region" description="Low complexity" evidence="1">
    <location>
        <begin position="32"/>
        <end position="56"/>
    </location>
</feature>
<organism evidence="2 3">
    <name type="scientific">Sorangium cellulosum So0157-2</name>
    <dbReference type="NCBI Taxonomy" id="1254432"/>
    <lineage>
        <taxon>Bacteria</taxon>
        <taxon>Pseudomonadati</taxon>
        <taxon>Myxococcota</taxon>
        <taxon>Polyangia</taxon>
        <taxon>Polyangiales</taxon>
        <taxon>Polyangiaceae</taxon>
        <taxon>Sorangium</taxon>
    </lineage>
</organism>
<dbReference type="Proteomes" id="UP000014803">
    <property type="component" value="Chromosome"/>
</dbReference>
<dbReference type="GO" id="GO:0020037">
    <property type="term" value="F:heme binding"/>
    <property type="evidence" value="ECO:0007669"/>
    <property type="project" value="InterPro"/>
</dbReference>
<dbReference type="HOGENOM" id="CLU_639198_0_0_7"/>
<accession>S4XRV7</accession>
<feature type="region of interest" description="Disordered" evidence="1">
    <location>
        <begin position="32"/>
        <end position="60"/>
    </location>
</feature>
<evidence type="ECO:0008006" key="4">
    <source>
        <dbReference type="Google" id="ProtNLM"/>
    </source>
</evidence>
<dbReference type="SUPFAM" id="SSF46626">
    <property type="entry name" value="Cytochrome c"/>
    <property type="match status" value="1"/>
</dbReference>
<reference evidence="2 3" key="1">
    <citation type="journal article" date="2013" name="Sci. Rep.">
        <title>Extraordinary expansion of a Sorangium cellulosum genome from an alkaline milieu.</title>
        <authorList>
            <person name="Han K."/>
            <person name="Li Z.F."/>
            <person name="Peng R."/>
            <person name="Zhu L.P."/>
            <person name="Zhou T."/>
            <person name="Wang L.G."/>
            <person name="Li S.G."/>
            <person name="Zhang X.B."/>
            <person name="Hu W."/>
            <person name="Wu Z.H."/>
            <person name="Qin N."/>
            <person name="Li Y.Z."/>
        </authorList>
    </citation>
    <scope>NUCLEOTIDE SEQUENCE [LARGE SCALE GENOMIC DNA]</scope>
    <source>
        <strain evidence="2 3">So0157-2</strain>
    </source>
</reference>
<proteinExistence type="predicted"/>
<dbReference type="PATRIC" id="fig|1254432.3.peg.367"/>
<dbReference type="GO" id="GO:0009055">
    <property type="term" value="F:electron transfer activity"/>
    <property type="evidence" value="ECO:0007669"/>
    <property type="project" value="InterPro"/>
</dbReference>
<dbReference type="PROSITE" id="PS51257">
    <property type="entry name" value="PROKAR_LIPOPROTEIN"/>
    <property type="match status" value="1"/>
</dbReference>
<gene>
    <name evidence="2" type="ORF">SCE1572_01690</name>
</gene>
<evidence type="ECO:0000313" key="2">
    <source>
        <dbReference type="EMBL" id="AGP33333.1"/>
    </source>
</evidence>
<dbReference type="eggNOG" id="COG3168">
    <property type="taxonomic scope" value="Bacteria"/>
</dbReference>
<evidence type="ECO:0000256" key="1">
    <source>
        <dbReference type="SAM" id="MobiDB-lite"/>
    </source>
</evidence>
<dbReference type="InterPro" id="IPR036909">
    <property type="entry name" value="Cyt_c-like_dom_sf"/>
</dbReference>
<name>S4XRV7_SORCE</name>
<evidence type="ECO:0000313" key="3">
    <source>
        <dbReference type="Proteomes" id="UP000014803"/>
    </source>
</evidence>
<dbReference type="AlphaFoldDB" id="S4XRV7"/>
<dbReference type="KEGG" id="scu:SCE1572_01690"/>
<dbReference type="EMBL" id="CP003969">
    <property type="protein sequence ID" value="AGP33333.1"/>
    <property type="molecule type" value="Genomic_DNA"/>
</dbReference>
<sequence length="429" mass="44259">MTMATSRLRAPGRPCLLLGAILLASCSDGGRGPPSSGEGASASTGSSASASTGDDPVAARFPTPRALYEGAVAPSCAGAEGSCHRGWAQPELSSFEAFIATAGAFCQTGVGDPRAIVDGCERPGDRLVFADGVERALLRVIVPEGAPRVPAEVTVALDGPAGDVSAVARVRAPVVEGQAELRQELRGVVFTPLEPASRLRLDLSRAGEDVARAFDLRRWPRRGADVVVGDANGNGRDAAGAGLRQLVPGRPERSFLYLRLLGDELGPRMPLVEDGWSEEATRALYCFVRGLPEGWQPDTRVADEPIAYAGCPSGPEDGGPAASDYEAVQAIFDQRCASGPCHGAERASGLDLRRAALAGGEVIGAPSHEVPGRALIAPGAADESYLVCKIEPGCAERAQGTAPMPVGGALGAEERAAIRAWIEAGAKLD</sequence>
<dbReference type="STRING" id="1254432.SCE1572_01690"/>